<evidence type="ECO:0000313" key="2">
    <source>
        <dbReference type="EMBL" id="KGG51334.1"/>
    </source>
</evidence>
<evidence type="ECO:0000313" key="3">
    <source>
        <dbReference type="Proteomes" id="UP000029725"/>
    </source>
</evidence>
<sequence>MRAALSLKLVSAICSAAMPFSPPPWIWRQPQMKDSWDFPSSLAISRSWRDVDAFCNHLLSSPGGSSKGHPLFIDIGIKKSIKDKLNLYSTPPFEYIIFGTLDAIMLVLHGYPKKLTEMANFKRLLKHGLVSKLYWFGPGMECKNSPYTIMVGKELGKTWCNLELFFKMLDIKSVEKKPLPDSLLSLITLDNVTMWKRNSPQYLSRTLLPSASMVSPVELQTSLCELFSKISLFRSIIRDAQPNLLWMSEEDECEFSNYYSSDIGKLG</sequence>
<organism evidence="2 3">
    <name type="scientific">Mitosporidium daphniae</name>
    <dbReference type="NCBI Taxonomy" id="1485682"/>
    <lineage>
        <taxon>Eukaryota</taxon>
        <taxon>Fungi</taxon>
        <taxon>Fungi incertae sedis</taxon>
        <taxon>Microsporidia</taxon>
        <taxon>Mitosporidium</taxon>
    </lineage>
</organism>
<comment type="caution">
    <text evidence="2">The sequence shown here is derived from an EMBL/GenBank/DDBJ whole genome shotgun (WGS) entry which is preliminary data.</text>
</comment>
<dbReference type="AlphaFoldDB" id="A0A098VRA7"/>
<keyword evidence="3" id="KW-1185">Reference proteome</keyword>
<feature type="chain" id="PRO_5001941959" evidence="1">
    <location>
        <begin position="20"/>
        <end position="267"/>
    </location>
</feature>
<dbReference type="HOGENOM" id="CLU_1042382_0_0_1"/>
<name>A0A098VRA7_9MICR</name>
<protein>
    <submittedName>
        <fullName evidence="2">Uncharacterized protein</fullName>
    </submittedName>
</protein>
<dbReference type="Proteomes" id="UP000029725">
    <property type="component" value="Unassembled WGS sequence"/>
</dbReference>
<dbReference type="RefSeq" id="XP_013237789.1">
    <property type="nucleotide sequence ID" value="XM_013382335.1"/>
</dbReference>
<evidence type="ECO:0000256" key="1">
    <source>
        <dbReference type="SAM" id="SignalP"/>
    </source>
</evidence>
<dbReference type="GeneID" id="25259777"/>
<dbReference type="VEuPathDB" id="MicrosporidiaDB:DI09_38p40"/>
<accession>A0A098VRA7</accession>
<proteinExistence type="predicted"/>
<keyword evidence="1" id="KW-0732">Signal</keyword>
<reference evidence="2 3" key="1">
    <citation type="submission" date="2014-04" db="EMBL/GenBank/DDBJ databases">
        <title>A new species of microsporidia sheds light on the evolution of extreme parasitism.</title>
        <authorList>
            <person name="Haag K.L."/>
            <person name="James T.Y."/>
            <person name="Larsson R."/>
            <person name="Schaer T.M."/>
            <person name="Refardt D."/>
            <person name="Pombert J.-F."/>
            <person name="Ebert D."/>
        </authorList>
    </citation>
    <scope>NUCLEOTIDE SEQUENCE [LARGE SCALE GENOMIC DNA]</scope>
    <source>
        <strain evidence="2 3">UGP3</strain>
        <tissue evidence="2">Spores</tissue>
    </source>
</reference>
<gene>
    <name evidence="2" type="ORF">DI09_38p40</name>
</gene>
<feature type="signal peptide" evidence="1">
    <location>
        <begin position="1"/>
        <end position="19"/>
    </location>
</feature>
<dbReference type="EMBL" id="JMKJ01000321">
    <property type="protein sequence ID" value="KGG51334.1"/>
    <property type="molecule type" value="Genomic_DNA"/>
</dbReference>